<dbReference type="AlphaFoldDB" id="A0A7U4DIK3"/>
<accession>A0A7U4DIK3</accession>
<protein>
    <recommendedName>
        <fullName evidence="2">Probable Fe(2+)-trafficking protein</fullName>
    </recommendedName>
</protein>
<sequence length="93" mass="11515">MKILKKIFFKKRSIKIMNRIIFCTFFKKKSEGQDFQSYPGKLGKKIYDQISKKAWEKWIEKQTILINEENLNMFNLEHRKKIEKYMKLFLFKK</sequence>
<dbReference type="GO" id="GO:0005829">
    <property type="term" value="C:cytosol"/>
    <property type="evidence" value="ECO:0007669"/>
    <property type="project" value="TreeGrafter"/>
</dbReference>
<dbReference type="PANTHER" id="PTHR36965">
    <property type="entry name" value="FE(2+)-TRAFFICKING PROTEIN-RELATED"/>
    <property type="match status" value="1"/>
</dbReference>
<comment type="subunit">
    <text evidence="2">Monomer.</text>
</comment>
<dbReference type="Gene3D" id="1.10.3880.10">
    <property type="entry name" value="Fe(II) trafficking protein YggX"/>
    <property type="match status" value="1"/>
</dbReference>
<keyword evidence="1 2" id="KW-0408">Iron</keyword>
<dbReference type="GO" id="GO:0005506">
    <property type="term" value="F:iron ion binding"/>
    <property type="evidence" value="ECO:0007669"/>
    <property type="project" value="UniProtKB-UniRule"/>
</dbReference>
<evidence type="ECO:0000256" key="1">
    <source>
        <dbReference type="ARBA" id="ARBA00023004"/>
    </source>
</evidence>
<dbReference type="EMBL" id="CP001161">
    <property type="protein sequence ID" value="ACL30896.1"/>
    <property type="molecule type" value="Genomic_DNA"/>
</dbReference>
<evidence type="ECO:0000313" key="4">
    <source>
        <dbReference type="Proteomes" id="UP000006904"/>
    </source>
</evidence>
<dbReference type="SUPFAM" id="SSF111148">
    <property type="entry name" value="YggX-like"/>
    <property type="match status" value="1"/>
</dbReference>
<organism evidence="3 4">
    <name type="scientific">Buchnera aphidicola subsp. Acyrthosiphon pisum (strain 5A)</name>
    <dbReference type="NCBI Taxonomy" id="563178"/>
    <lineage>
        <taxon>Bacteria</taxon>
        <taxon>Pseudomonadati</taxon>
        <taxon>Pseudomonadota</taxon>
        <taxon>Gammaproteobacteria</taxon>
        <taxon>Enterobacterales</taxon>
        <taxon>Erwiniaceae</taxon>
        <taxon>Buchnera</taxon>
    </lineage>
</organism>
<comment type="similarity">
    <text evidence="2">Belongs to the Fe(2+)-trafficking protein family.</text>
</comment>
<dbReference type="OrthoDB" id="9804318at2"/>
<dbReference type="PANTHER" id="PTHR36965:SF1">
    <property type="entry name" value="FE(2+)-TRAFFICKING PROTEIN-RELATED"/>
    <property type="match status" value="1"/>
</dbReference>
<gene>
    <name evidence="3" type="primary">yggX</name>
    <name evidence="3" type="ordered locus">BUAP5A_546</name>
</gene>
<dbReference type="HAMAP" id="MF_00686">
    <property type="entry name" value="Fe_traffic_YggX"/>
    <property type="match status" value="1"/>
</dbReference>
<dbReference type="InterPro" id="IPR036766">
    <property type="entry name" value="Fe_traffick_prot_YggX_sf"/>
</dbReference>
<dbReference type="Proteomes" id="UP000006904">
    <property type="component" value="Chromosome"/>
</dbReference>
<proteinExistence type="inferred from homology"/>
<dbReference type="KEGG" id="bap:BUAP5A_546"/>
<comment type="function">
    <text evidence="2">Could be a mediator in iron transactions between iron acquisition and iron-requiring processes, such as synthesis and/or repair of Fe-S clusters in biosynthetic enzymes.</text>
</comment>
<evidence type="ECO:0000256" key="2">
    <source>
        <dbReference type="HAMAP-Rule" id="MF_00686"/>
    </source>
</evidence>
<dbReference type="PIRSF" id="PIRSF029827">
    <property type="entry name" value="Fe_traffic_YggX"/>
    <property type="match status" value="1"/>
</dbReference>
<dbReference type="NCBIfam" id="NF003817">
    <property type="entry name" value="PRK05408.1"/>
    <property type="match status" value="1"/>
</dbReference>
<evidence type="ECO:0000313" key="3">
    <source>
        <dbReference type="EMBL" id="ACL30896.1"/>
    </source>
</evidence>
<name>A0A7U4DIK3_BUCA5</name>
<reference evidence="3 4" key="1">
    <citation type="journal article" date="2009" name="Science">
        <title>The dynamics and time scale of ongoing genomic erosion in symbiotic bacteria.</title>
        <authorList>
            <person name="Moran N.A."/>
            <person name="McLaughlin H.J."/>
            <person name="Sorek R."/>
        </authorList>
    </citation>
    <scope>NUCLEOTIDE SEQUENCE [LARGE SCALE GENOMIC DNA]</scope>
    <source>
        <strain evidence="3 4">5A</strain>
    </source>
</reference>
<dbReference type="InterPro" id="IPR007457">
    <property type="entry name" value="Fe_traffick_prot_YggX"/>
</dbReference>
<dbReference type="GO" id="GO:0034599">
    <property type="term" value="P:cellular response to oxidative stress"/>
    <property type="evidence" value="ECO:0007669"/>
    <property type="project" value="TreeGrafter"/>
</dbReference>
<dbReference type="Pfam" id="PF04362">
    <property type="entry name" value="Iron_traffic"/>
    <property type="match status" value="1"/>
</dbReference>